<accession>A0A9P5PZ06</accession>
<reference evidence="1" key="1">
    <citation type="submission" date="2020-11" db="EMBL/GenBank/DDBJ databases">
        <authorList>
            <consortium name="DOE Joint Genome Institute"/>
            <person name="Ahrendt S."/>
            <person name="Riley R."/>
            <person name="Andreopoulos W."/>
            <person name="Labutti K."/>
            <person name="Pangilinan J."/>
            <person name="Ruiz-Duenas F.J."/>
            <person name="Barrasa J.M."/>
            <person name="Sanchez-Garcia M."/>
            <person name="Camarero S."/>
            <person name="Miyauchi S."/>
            <person name="Serrano A."/>
            <person name="Linde D."/>
            <person name="Babiker R."/>
            <person name="Drula E."/>
            <person name="Ayuso-Fernandez I."/>
            <person name="Pacheco R."/>
            <person name="Padilla G."/>
            <person name="Ferreira P."/>
            <person name="Barriuso J."/>
            <person name="Kellner H."/>
            <person name="Castanera R."/>
            <person name="Alfaro M."/>
            <person name="Ramirez L."/>
            <person name="Pisabarro A.G."/>
            <person name="Kuo A."/>
            <person name="Tritt A."/>
            <person name="Lipzen A."/>
            <person name="He G."/>
            <person name="Yan M."/>
            <person name="Ng V."/>
            <person name="Cullen D."/>
            <person name="Martin F."/>
            <person name="Rosso M.-N."/>
            <person name="Henrissat B."/>
            <person name="Hibbett D."/>
            <person name="Martinez A.T."/>
            <person name="Grigoriev I.V."/>
        </authorList>
    </citation>
    <scope>NUCLEOTIDE SEQUENCE</scope>
    <source>
        <strain evidence="1">AH 40177</strain>
    </source>
</reference>
<name>A0A9P5PZ06_9AGAR</name>
<gene>
    <name evidence="1" type="ORF">BDP27DRAFT_566407</name>
</gene>
<evidence type="ECO:0000313" key="1">
    <source>
        <dbReference type="EMBL" id="KAF9070775.1"/>
    </source>
</evidence>
<protein>
    <submittedName>
        <fullName evidence="1">Uncharacterized protein</fullName>
    </submittedName>
</protein>
<organism evidence="1 2">
    <name type="scientific">Rhodocollybia butyracea</name>
    <dbReference type="NCBI Taxonomy" id="206335"/>
    <lineage>
        <taxon>Eukaryota</taxon>
        <taxon>Fungi</taxon>
        <taxon>Dikarya</taxon>
        <taxon>Basidiomycota</taxon>
        <taxon>Agaricomycotina</taxon>
        <taxon>Agaricomycetes</taxon>
        <taxon>Agaricomycetidae</taxon>
        <taxon>Agaricales</taxon>
        <taxon>Marasmiineae</taxon>
        <taxon>Omphalotaceae</taxon>
        <taxon>Rhodocollybia</taxon>
    </lineage>
</organism>
<dbReference type="OrthoDB" id="3020812at2759"/>
<dbReference type="EMBL" id="JADNRY010000037">
    <property type="protein sequence ID" value="KAF9070775.1"/>
    <property type="molecule type" value="Genomic_DNA"/>
</dbReference>
<keyword evidence="2" id="KW-1185">Reference proteome</keyword>
<comment type="caution">
    <text evidence="1">The sequence shown here is derived from an EMBL/GenBank/DDBJ whole genome shotgun (WGS) entry which is preliminary data.</text>
</comment>
<dbReference type="Proteomes" id="UP000772434">
    <property type="component" value="Unassembled WGS sequence"/>
</dbReference>
<sequence length="301" mass="34338">MPCWTESNFGALDEGRVRKRPRERVKSHEFLHSSCSVNSAESFHIADLCSLLPSKKVLFVGPETTFHLHANLLQALEIHENRSHSCLGSEFCTFHQICRAPRRNSLMSSEPFFPPGGFKKYPSNRELAASQSSILKYILSNSLYTGPDMRDARYSDPVAQVDPYTGVRQKEMYWLGQARKADLLVLHRSPLPAPAWTYDGTRRGDWSSVFPGDRLSGKEFGERILDYALRATVDRFLPETVATLNRLESLEKQRVLWHGSWYIEPTCVKHDARGKSVFDSDLDPWTLFYNAQGKMIHLSLS</sequence>
<dbReference type="AlphaFoldDB" id="A0A9P5PZ06"/>
<proteinExistence type="predicted"/>
<evidence type="ECO:0000313" key="2">
    <source>
        <dbReference type="Proteomes" id="UP000772434"/>
    </source>
</evidence>